<sequence length="120" mass="14559">MWCYKRLLKVPWTEKKSNKEVKQMADVVEIVATTYEVETWVCWTHHERQPETFATTIPRGENRRKEKTEKAMIEQGGRCKEMVRVDKLWRYETQGREQRRMERHGCQPSDRSRHLIIIIL</sequence>
<accession>A0AAV4EXV8</accession>
<gene>
    <name evidence="1" type="ORF">ElyMa_001945400</name>
</gene>
<dbReference type="Proteomes" id="UP000762676">
    <property type="component" value="Unassembled WGS sequence"/>
</dbReference>
<protein>
    <submittedName>
        <fullName evidence="1">Uncharacterized protein</fullName>
    </submittedName>
</protein>
<dbReference type="EMBL" id="BMAT01003947">
    <property type="protein sequence ID" value="GFR65365.1"/>
    <property type="molecule type" value="Genomic_DNA"/>
</dbReference>
<name>A0AAV4EXV8_9GAST</name>
<evidence type="ECO:0000313" key="2">
    <source>
        <dbReference type="Proteomes" id="UP000762676"/>
    </source>
</evidence>
<reference evidence="1 2" key="1">
    <citation type="journal article" date="2021" name="Elife">
        <title>Chloroplast acquisition without the gene transfer in kleptoplastic sea slugs, Plakobranchus ocellatus.</title>
        <authorList>
            <person name="Maeda T."/>
            <person name="Takahashi S."/>
            <person name="Yoshida T."/>
            <person name="Shimamura S."/>
            <person name="Takaki Y."/>
            <person name="Nagai Y."/>
            <person name="Toyoda A."/>
            <person name="Suzuki Y."/>
            <person name="Arimoto A."/>
            <person name="Ishii H."/>
            <person name="Satoh N."/>
            <person name="Nishiyama T."/>
            <person name="Hasebe M."/>
            <person name="Maruyama T."/>
            <person name="Minagawa J."/>
            <person name="Obokata J."/>
            <person name="Shigenobu S."/>
        </authorList>
    </citation>
    <scope>NUCLEOTIDE SEQUENCE [LARGE SCALE GENOMIC DNA]</scope>
</reference>
<comment type="caution">
    <text evidence="1">The sequence shown here is derived from an EMBL/GenBank/DDBJ whole genome shotgun (WGS) entry which is preliminary data.</text>
</comment>
<proteinExistence type="predicted"/>
<evidence type="ECO:0000313" key="1">
    <source>
        <dbReference type="EMBL" id="GFR65365.1"/>
    </source>
</evidence>
<keyword evidence="2" id="KW-1185">Reference proteome</keyword>
<organism evidence="1 2">
    <name type="scientific">Elysia marginata</name>
    <dbReference type="NCBI Taxonomy" id="1093978"/>
    <lineage>
        <taxon>Eukaryota</taxon>
        <taxon>Metazoa</taxon>
        <taxon>Spiralia</taxon>
        <taxon>Lophotrochozoa</taxon>
        <taxon>Mollusca</taxon>
        <taxon>Gastropoda</taxon>
        <taxon>Heterobranchia</taxon>
        <taxon>Euthyneura</taxon>
        <taxon>Panpulmonata</taxon>
        <taxon>Sacoglossa</taxon>
        <taxon>Placobranchoidea</taxon>
        <taxon>Plakobranchidae</taxon>
        <taxon>Elysia</taxon>
    </lineage>
</organism>
<dbReference type="AlphaFoldDB" id="A0AAV4EXV8"/>